<keyword evidence="3 9" id="KW-0645">Protease</keyword>
<evidence type="ECO:0000256" key="3">
    <source>
        <dbReference type="ARBA" id="ARBA00022670"/>
    </source>
</evidence>
<dbReference type="HAMAP" id="MF_00161">
    <property type="entry name" value="LspA"/>
    <property type="match status" value="1"/>
</dbReference>
<dbReference type="PRINTS" id="PR00781">
    <property type="entry name" value="LIPOSIGPTASE"/>
</dbReference>
<keyword evidence="6 9" id="KW-0378">Hydrolase</keyword>
<evidence type="ECO:0000256" key="7">
    <source>
        <dbReference type="ARBA" id="ARBA00022989"/>
    </source>
</evidence>
<evidence type="ECO:0000256" key="5">
    <source>
        <dbReference type="ARBA" id="ARBA00022750"/>
    </source>
</evidence>
<name>A0ABP7N8A4_9BACT</name>
<protein>
    <recommendedName>
        <fullName evidence="9">Lipoprotein signal peptidase</fullName>
        <ecNumber evidence="9">3.4.23.36</ecNumber>
    </recommendedName>
    <alternativeName>
        <fullName evidence="9">Prolipoprotein signal peptidase</fullName>
    </alternativeName>
    <alternativeName>
        <fullName evidence="9">Signal peptidase II</fullName>
        <shortName evidence="9">SPase II</shortName>
    </alternativeName>
</protein>
<dbReference type="Proteomes" id="UP001499909">
    <property type="component" value="Unassembled WGS sequence"/>
</dbReference>
<dbReference type="EC" id="3.4.23.36" evidence="9"/>
<evidence type="ECO:0000313" key="12">
    <source>
        <dbReference type="Proteomes" id="UP001499909"/>
    </source>
</evidence>
<feature type="transmembrane region" description="Helical" evidence="9">
    <location>
        <begin position="163"/>
        <end position="183"/>
    </location>
</feature>
<evidence type="ECO:0000256" key="4">
    <source>
        <dbReference type="ARBA" id="ARBA00022692"/>
    </source>
</evidence>
<gene>
    <name evidence="9" type="primary">lspA</name>
    <name evidence="11" type="ORF">GCM10022406_22500</name>
</gene>
<feature type="transmembrane region" description="Helical" evidence="9">
    <location>
        <begin position="95"/>
        <end position="119"/>
    </location>
</feature>
<evidence type="ECO:0000256" key="6">
    <source>
        <dbReference type="ARBA" id="ARBA00022801"/>
    </source>
</evidence>
<keyword evidence="11" id="KW-0449">Lipoprotein</keyword>
<comment type="subcellular location">
    <subcellularLocation>
        <location evidence="9">Cell membrane</location>
        <topology evidence="9">Multi-pass membrane protein</topology>
    </subcellularLocation>
</comment>
<dbReference type="NCBIfam" id="NF011369">
    <property type="entry name" value="PRK14788.1"/>
    <property type="match status" value="1"/>
</dbReference>
<dbReference type="RefSeq" id="WP_345113590.1">
    <property type="nucleotide sequence ID" value="NZ_BAABDH010000039.1"/>
</dbReference>
<sequence length="218" mass="24285">MKYWKYYLAALLVIGIDQLSKWATHTYMLPGMPGEISLIGDWAKLHYILNPGMAFGVELPPPYGKILLTSFRLVAMLGGIYYIRRLWQQHAAPGFIFCVALILGGAVGNLIDSIFYGIIYNNAPFGAPTPWFHGQVIDMLYLDLYEGILPSTWPLVGGYHLSLWPIFNIADSAIFIGVMLILLNQNRFFIHEQAHPVAADDSAAAQAHRDAETTEIAS</sequence>
<comment type="caution">
    <text evidence="11">The sequence shown here is derived from an EMBL/GenBank/DDBJ whole genome shotgun (WGS) entry which is preliminary data.</text>
</comment>
<feature type="active site" evidence="9">
    <location>
        <position position="138"/>
    </location>
</feature>
<dbReference type="InterPro" id="IPR001872">
    <property type="entry name" value="Peptidase_A8"/>
</dbReference>
<evidence type="ECO:0000256" key="8">
    <source>
        <dbReference type="ARBA" id="ARBA00023136"/>
    </source>
</evidence>
<evidence type="ECO:0000256" key="10">
    <source>
        <dbReference type="RuleBase" id="RU004181"/>
    </source>
</evidence>
<dbReference type="Pfam" id="PF01252">
    <property type="entry name" value="Peptidase_A8"/>
    <property type="match status" value="1"/>
</dbReference>
<accession>A0ABP7N8A4</accession>
<evidence type="ECO:0000313" key="11">
    <source>
        <dbReference type="EMBL" id="GAA3937942.1"/>
    </source>
</evidence>
<dbReference type="EMBL" id="BAABDH010000039">
    <property type="protein sequence ID" value="GAA3937942.1"/>
    <property type="molecule type" value="Genomic_DNA"/>
</dbReference>
<keyword evidence="8 9" id="KW-0472">Membrane</keyword>
<evidence type="ECO:0000256" key="9">
    <source>
        <dbReference type="HAMAP-Rule" id="MF_00161"/>
    </source>
</evidence>
<comment type="pathway">
    <text evidence="9">Protein modification; lipoprotein biosynthesis (signal peptide cleavage).</text>
</comment>
<comment type="function">
    <text evidence="9">This protein specifically catalyzes the removal of signal peptides from prolipoproteins.</text>
</comment>
<keyword evidence="12" id="KW-1185">Reference proteome</keyword>
<organism evidence="11 12">
    <name type="scientific">Hymenobacter algoricola</name>
    <dbReference type="NCBI Taxonomy" id="486267"/>
    <lineage>
        <taxon>Bacteria</taxon>
        <taxon>Pseudomonadati</taxon>
        <taxon>Bacteroidota</taxon>
        <taxon>Cytophagia</taxon>
        <taxon>Cytophagales</taxon>
        <taxon>Hymenobacteraceae</taxon>
        <taxon>Hymenobacter</taxon>
    </lineage>
</organism>
<comment type="catalytic activity">
    <reaction evidence="9">
        <text>Release of signal peptides from bacterial membrane prolipoproteins. Hydrolyzes -Xaa-Yaa-Zaa-|-(S,diacylglyceryl)Cys-, in which Xaa is hydrophobic (preferably Leu), and Yaa (Ala or Ser) and Zaa (Gly or Ala) have small, neutral side chains.</text>
        <dbReference type="EC" id="3.4.23.36"/>
    </reaction>
</comment>
<keyword evidence="2 9" id="KW-1003">Cell membrane</keyword>
<comment type="caution">
    <text evidence="9">Lacks conserved residue(s) required for the propagation of feature annotation.</text>
</comment>
<reference evidence="12" key="1">
    <citation type="journal article" date="2019" name="Int. J. Syst. Evol. Microbiol.">
        <title>The Global Catalogue of Microorganisms (GCM) 10K type strain sequencing project: providing services to taxonomists for standard genome sequencing and annotation.</title>
        <authorList>
            <consortium name="The Broad Institute Genomics Platform"/>
            <consortium name="The Broad Institute Genome Sequencing Center for Infectious Disease"/>
            <person name="Wu L."/>
            <person name="Ma J."/>
        </authorList>
    </citation>
    <scope>NUCLEOTIDE SEQUENCE [LARGE SCALE GENOMIC DNA]</scope>
    <source>
        <strain evidence="12">JCM 17214</strain>
    </source>
</reference>
<evidence type="ECO:0000256" key="2">
    <source>
        <dbReference type="ARBA" id="ARBA00022475"/>
    </source>
</evidence>
<keyword evidence="5 9" id="KW-0064">Aspartyl protease</keyword>
<feature type="active site" evidence="9">
    <location>
        <position position="171"/>
    </location>
</feature>
<evidence type="ECO:0000256" key="1">
    <source>
        <dbReference type="ARBA" id="ARBA00006139"/>
    </source>
</evidence>
<comment type="similarity">
    <text evidence="1 9 10">Belongs to the peptidase A8 family.</text>
</comment>
<keyword evidence="4 9" id="KW-0812">Transmembrane</keyword>
<keyword evidence="7 9" id="KW-1133">Transmembrane helix</keyword>
<dbReference type="PANTHER" id="PTHR33695">
    <property type="entry name" value="LIPOPROTEIN SIGNAL PEPTIDASE"/>
    <property type="match status" value="1"/>
</dbReference>
<proteinExistence type="inferred from homology"/>
<feature type="transmembrane region" description="Helical" evidence="9">
    <location>
        <begin position="63"/>
        <end position="83"/>
    </location>
</feature>
<dbReference type="PANTHER" id="PTHR33695:SF1">
    <property type="entry name" value="LIPOPROTEIN SIGNAL PEPTIDASE"/>
    <property type="match status" value="1"/>
</dbReference>